<comment type="caution">
    <text evidence="2">The sequence shown here is derived from an EMBL/GenBank/DDBJ whole genome shotgun (WGS) entry which is preliminary data.</text>
</comment>
<keyword evidence="3" id="KW-1185">Reference proteome</keyword>
<feature type="signal peptide" evidence="1">
    <location>
        <begin position="1"/>
        <end position="18"/>
    </location>
</feature>
<reference evidence="3" key="1">
    <citation type="journal article" date="2019" name="Int. J. Syst. Evol. Microbiol.">
        <title>The Global Catalogue of Microorganisms (GCM) 10K type strain sequencing project: providing services to taxonomists for standard genome sequencing and annotation.</title>
        <authorList>
            <consortium name="The Broad Institute Genomics Platform"/>
            <consortium name="The Broad Institute Genome Sequencing Center for Infectious Disease"/>
            <person name="Wu L."/>
            <person name="Ma J."/>
        </authorList>
    </citation>
    <scope>NUCLEOTIDE SEQUENCE [LARGE SCALE GENOMIC DNA]</scope>
    <source>
        <strain evidence="3">CGMCC 1.16444</strain>
    </source>
</reference>
<accession>A0ABV9Z112</accession>
<organism evidence="2 3">
    <name type="scientific">Flaviflagellibacter deserti</name>
    <dbReference type="NCBI Taxonomy" id="2267266"/>
    <lineage>
        <taxon>Bacteria</taxon>
        <taxon>Pseudomonadati</taxon>
        <taxon>Pseudomonadota</taxon>
        <taxon>Alphaproteobacteria</taxon>
        <taxon>Hyphomicrobiales</taxon>
        <taxon>Flaviflagellibacter</taxon>
    </lineage>
</organism>
<feature type="chain" id="PRO_5045927916" evidence="1">
    <location>
        <begin position="19"/>
        <end position="105"/>
    </location>
</feature>
<dbReference type="RefSeq" id="WP_114956610.1">
    <property type="nucleotide sequence ID" value="NZ_JBHSJF010000006.1"/>
</dbReference>
<gene>
    <name evidence="2" type="ORF">ACFPFW_07275</name>
</gene>
<proteinExistence type="predicted"/>
<evidence type="ECO:0000256" key="1">
    <source>
        <dbReference type="SAM" id="SignalP"/>
    </source>
</evidence>
<dbReference type="EMBL" id="JBHSJF010000006">
    <property type="protein sequence ID" value="MFC5067817.1"/>
    <property type="molecule type" value="Genomic_DNA"/>
</dbReference>
<protein>
    <submittedName>
        <fullName evidence="2">PepSY domain-containing protein</fullName>
    </submittedName>
</protein>
<dbReference type="Proteomes" id="UP001595796">
    <property type="component" value="Unassembled WGS sequence"/>
</dbReference>
<sequence>MIARVSLTALFVATELFALPAAAQSYPPMGCLTRREAIAAVAAGRAMPLRQVRGTAETAAKGEMINADLCAKDGQLLYIITVLSQSGKVVYATLDAANGRVVNLK</sequence>
<evidence type="ECO:0000313" key="2">
    <source>
        <dbReference type="EMBL" id="MFC5067817.1"/>
    </source>
</evidence>
<name>A0ABV9Z112_9HYPH</name>
<evidence type="ECO:0000313" key="3">
    <source>
        <dbReference type="Proteomes" id="UP001595796"/>
    </source>
</evidence>
<keyword evidence="1" id="KW-0732">Signal</keyword>